<evidence type="ECO:0000313" key="1">
    <source>
        <dbReference type="EMBL" id="KYD22015.1"/>
    </source>
</evidence>
<evidence type="ECO:0000313" key="2">
    <source>
        <dbReference type="Proteomes" id="UP000075683"/>
    </source>
</evidence>
<name>A0A150MCF0_9BACI</name>
<reference evidence="1 2" key="1">
    <citation type="submission" date="2016-01" db="EMBL/GenBank/DDBJ databases">
        <title>Draft Genome Sequences of Seven Thermophilic Sporeformers Isolated from Foods.</title>
        <authorList>
            <person name="Berendsen E.M."/>
            <person name="Wells-Bennik M.H."/>
            <person name="Krawcyk A.O."/>
            <person name="De Jong A."/>
            <person name="Holsappel S."/>
            <person name="Eijlander R.T."/>
            <person name="Kuipers O.P."/>
        </authorList>
    </citation>
    <scope>NUCLEOTIDE SEQUENCE [LARGE SCALE GENOMIC DNA]</scope>
    <source>
        <strain evidence="1 2">B4135</strain>
    </source>
</reference>
<gene>
    <name evidence="1" type="ORF">B4135_1520</name>
</gene>
<dbReference type="STRING" id="301148.B4135_1520"/>
<proteinExistence type="predicted"/>
<dbReference type="AlphaFoldDB" id="A0A150MCF0"/>
<dbReference type="Proteomes" id="UP000075683">
    <property type="component" value="Unassembled WGS sequence"/>
</dbReference>
<comment type="caution">
    <text evidence="1">The sequence shown here is derived from an EMBL/GenBank/DDBJ whole genome shotgun (WGS) entry which is preliminary data.</text>
</comment>
<accession>A0A150MCF0</accession>
<dbReference type="EMBL" id="LQYT01000015">
    <property type="protein sequence ID" value="KYD22015.1"/>
    <property type="molecule type" value="Genomic_DNA"/>
</dbReference>
<organism evidence="1 2">
    <name type="scientific">Caldibacillus debilis</name>
    <dbReference type="NCBI Taxonomy" id="301148"/>
    <lineage>
        <taxon>Bacteria</taxon>
        <taxon>Bacillati</taxon>
        <taxon>Bacillota</taxon>
        <taxon>Bacilli</taxon>
        <taxon>Bacillales</taxon>
        <taxon>Bacillaceae</taxon>
        <taxon>Caldibacillus</taxon>
    </lineage>
</organism>
<protein>
    <submittedName>
        <fullName evidence="1">Uncharacterized protein</fullName>
    </submittedName>
</protein>
<sequence>MFKHLMINRLGKKIPDEEIEKYISLFIDHGLKVMYQEIQNLTHMDNYIIYLWEKHANMIK</sequence>